<comment type="caution">
    <text evidence="2">The sequence shown here is derived from an EMBL/GenBank/DDBJ whole genome shotgun (WGS) entry which is preliminary data.</text>
</comment>
<feature type="region of interest" description="Disordered" evidence="1">
    <location>
        <begin position="702"/>
        <end position="871"/>
    </location>
</feature>
<feature type="compositionally biased region" description="Polar residues" evidence="1">
    <location>
        <begin position="526"/>
        <end position="536"/>
    </location>
</feature>
<gene>
    <name evidence="2" type="ORF">QCA50_004766</name>
</gene>
<feature type="compositionally biased region" description="Low complexity" evidence="1">
    <location>
        <begin position="554"/>
        <end position="575"/>
    </location>
</feature>
<feature type="region of interest" description="Disordered" evidence="1">
    <location>
        <begin position="496"/>
        <end position="575"/>
    </location>
</feature>
<sequence length="871" mass="96988">METTSTTSSTGYKGKVLRSWSQLPPEIIRLIATHYLHDISTYAYVPQTYDPSEFWPRRMAYTVLRDAPELEKLMSICPTWGSALENHNFWEHACHLMDPNDVLLQHRFIQTTASTGGSNTNSSFIRLSLHRHFRNMYRYSCIVCRINYPWYNNGLTAAKRLAPTAYLGCLPVCREHRKASFCGLCLRDTPAHEVEAEYSYVCCVENDDEETWPGIDATCRSCRIETLWKIAGRQRGDREALGGSSFESPDWETRQAVESFIEMGEGTIHDVLNTAREKYWMRKHTKLADMLSQALAANRYTSRTEAGEVGYVSDEDMSDEEEEDSELLSLTEDSGGVKELAMLDWARSRILDGYWISPYDHWDNLIPYGRECVPTEHPCPWNKGATFTGALEEGETEADGEGLSHPRPKTVAVPQPPTESLSEYGHKAYLRAMHSVLSPAMRNLVRKIVIECTADGVDPALKASRLTLEDVVSQLRDEAMWFNGIDWLERRANRVREDAARGTSGSTDEDDCSSSSRSDGSHTTSPVLSTATLQTTPSPPPSGDAVSKEDDNNVTTSLPTSTATTVTPAPALPSSTPVIPIPVAPVLKSPTLIHPVPYIPVTISHLPRHSYSIVWAVWREAVAPLFQCRCSICERMMLKLNIASGNIIPTQSQDTTIAQPQQAVPDPAYQYQPPQKPVEIQLDEAISRGVLTVLPEFQSDETIAETPVKDSKQYRESFRGRAQTPGPESRKRPALAEEEEETEDDDSIIDFEGSESEAESPSLPTVAISDKSLPVTPRKRPSQELDGEALEKDSVLRTGSPPKRLRVDGTYSPIRVATPPLTPSRKRSSEELDDGDENARSSPTGDVKRLRSSASGTERLDGIRAIKTKLR</sequence>
<organism evidence="2 3">
    <name type="scientific">Cerrena zonata</name>
    <dbReference type="NCBI Taxonomy" id="2478898"/>
    <lineage>
        <taxon>Eukaryota</taxon>
        <taxon>Fungi</taxon>
        <taxon>Dikarya</taxon>
        <taxon>Basidiomycota</taxon>
        <taxon>Agaricomycotina</taxon>
        <taxon>Agaricomycetes</taxon>
        <taxon>Polyporales</taxon>
        <taxon>Cerrenaceae</taxon>
        <taxon>Cerrena</taxon>
    </lineage>
</organism>
<proteinExistence type="predicted"/>
<reference evidence="2 3" key="1">
    <citation type="submission" date="2022-09" db="EMBL/GenBank/DDBJ databases">
        <authorList>
            <person name="Palmer J.M."/>
        </authorList>
    </citation>
    <scope>NUCLEOTIDE SEQUENCE [LARGE SCALE GENOMIC DNA]</scope>
    <source>
        <strain evidence="2 3">DSM 7382</strain>
    </source>
</reference>
<dbReference type="EMBL" id="JASBNA010000005">
    <property type="protein sequence ID" value="KAK7691368.1"/>
    <property type="molecule type" value="Genomic_DNA"/>
</dbReference>
<feature type="compositionally biased region" description="Low complexity" evidence="1">
    <location>
        <begin position="513"/>
        <end position="525"/>
    </location>
</feature>
<feature type="compositionally biased region" description="Basic and acidic residues" evidence="1">
    <location>
        <begin position="707"/>
        <end position="719"/>
    </location>
</feature>
<feature type="compositionally biased region" description="Acidic residues" evidence="1">
    <location>
        <begin position="736"/>
        <end position="758"/>
    </location>
</feature>
<protein>
    <submittedName>
        <fullName evidence="2">Uncharacterized protein</fullName>
    </submittedName>
</protein>
<dbReference type="Proteomes" id="UP001385951">
    <property type="component" value="Unassembled WGS sequence"/>
</dbReference>
<accession>A0AAW0GME9</accession>
<name>A0AAW0GME9_9APHY</name>
<dbReference type="AlphaFoldDB" id="A0AAW0GME9"/>
<evidence type="ECO:0000313" key="2">
    <source>
        <dbReference type="EMBL" id="KAK7691368.1"/>
    </source>
</evidence>
<evidence type="ECO:0000256" key="1">
    <source>
        <dbReference type="SAM" id="MobiDB-lite"/>
    </source>
</evidence>
<feature type="region of interest" description="Disordered" evidence="1">
    <location>
        <begin position="393"/>
        <end position="420"/>
    </location>
</feature>
<evidence type="ECO:0000313" key="3">
    <source>
        <dbReference type="Proteomes" id="UP001385951"/>
    </source>
</evidence>
<keyword evidence="3" id="KW-1185">Reference proteome</keyword>